<keyword evidence="3 4" id="KW-0378">Hydrolase</keyword>
<proteinExistence type="inferred from homology"/>
<protein>
    <submittedName>
        <fullName evidence="4">TatD family hydrolase</fullName>
        <ecNumber evidence="4">3.1.-.-</ecNumber>
    </submittedName>
</protein>
<evidence type="ECO:0000313" key="4">
    <source>
        <dbReference type="EMBL" id="MFC3265318.1"/>
    </source>
</evidence>
<accession>A0ABV7LCH1</accession>
<comment type="caution">
    <text evidence="4">The sequence shown here is derived from an EMBL/GenBank/DDBJ whole genome shotgun (WGS) entry which is preliminary data.</text>
</comment>
<keyword evidence="5" id="KW-1185">Reference proteome</keyword>
<dbReference type="RefSeq" id="WP_376830565.1">
    <property type="nucleotide sequence ID" value="NZ_JBHLWR010000006.1"/>
</dbReference>
<gene>
    <name evidence="4" type="ORF">ACFOEX_02940</name>
</gene>
<dbReference type="InterPro" id="IPR015991">
    <property type="entry name" value="TatD/YcfH-like"/>
</dbReference>
<evidence type="ECO:0000256" key="3">
    <source>
        <dbReference type="ARBA" id="ARBA00022801"/>
    </source>
</evidence>
<dbReference type="EMBL" id="JBHRUV010000015">
    <property type="protein sequence ID" value="MFC3265318.1"/>
    <property type="molecule type" value="Genomic_DNA"/>
</dbReference>
<evidence type="ECO:0000256" key="2">
    <source>
        <dbReference type="ARBA" id="ARBA00022723"/>
    </source>
</evidence>
<dbReference type="EC" id="3.1.-.-" evidence="4"/>
<evidence type="ECO:0000256" key="1">
    <source>
        <dbReference type="ARBA" id="ARBA00009275"/>
    </source>
</evidence>
<dbReference type="InterPro" id="IPR032466">
    <property type="entry name" value="Metal_Hydrolase"/>
</dbReference>
<reference evidence="5" key="1">
    <citation type="journal article" date="2019" name="Int. J. Syst. Evol. Microbiol.">
        <title>The Global Catalogue of Microorganisms (GCM) 10K type strain sequencing project: providing services to taxonomists for standard genome sequencing and annotation.</title>
        <authorList>
            <consortium name="The Broad Institute Genomics Platform"/>
            <consortium name="The Broad Institute Genome Sequencing Center for Infectious Disease"/>
            <person name="Wu L."/>
            <person name="Ma J."/>
        </authorList>
    </citation>
    <scope>NUCLEOTIDE SEQUENCE [LARGE SCALE GENOMIC DNA]</scope>
    <source>
        <strain evidence="5">CCM 7941</strain>
    </source>
</reference>
<dbReference type="InterPro" id="IPR018228">
    <property type="entry name" value="DNase_TatD-rel_CS"/>
</dbReference>
<name>A0ABV7LCH1_9HYPH</name>
<comment type="similarity">
    <text evidence="1">Belongs to the metallo-dependent hydrolases superfamily. TatD-type hydrolase family.</text>
</comment>
<dbReference type="PROSITE" id="PS01137">
    <property type="entry name" value="TATD_1"/>
    <property type="match status" value="1"/>
</dbReference>
<dbReference type="CDD" id="cd01310">
    <property type="entry name" value="TatD_DNAse"/>
    <property type="match status" value="1"/>
</dbReference>
<dbReference type="InterPro" id="IPR001130">
    <property type="entry name" value="TatD-like"/>
</dbReference>
<organism evidence="4 5">
    <name type="scientific">Camelimonas abortus</name>
    <dbReference type="NCBI Taxonomy" id="1017184"/>
    <lineage>
        <taxon>Bacteria</taxon>
        <taxon>Pseudomonadati</taxon>
        <taxon>Pseudomonadota</taxon>
        <taxon>Alphaproteobacteria</taxon>
        <taxon>Hyphomicrobiales</taxon>
        <taxon>Chelatococcaceae</taxon>
        <taxon>Camelimonas</taxon>
    </lineage>
</organism>
<dbReference type="NCBIfam" id="TIGR00010">
    <property type="entry name" value="YchF/TatD family DNA exonuclease"/>
    <property type="match status" value="1"/>
</dbReference>
<dbReference type="Proteomes" id="UP001595536">
    <property type="component" value="Unassembled WGS sequence"/>
</dbReference>
<dbReference type="Gene3D" id="3.20.20.140">
    <property type="entry name" value="Metal-dependent hydrolases"/>
    <property type="match status" value="1"/>
</dbReference>
<sequence>MLIDSHCHLDYFDREFDDVLARADAAGVRRMVTIATNVRKAGVYQALAERDPRVWFTVGTHPLHAGEEPDVTVDEIVALTRHPRCVGVGEAGLDYFYDRDPPEVQKAVFRTNIAAARVTGLPLVIHARKADDDMIAILREEMEKGPFSALLHCFSSGAELARVGVELGLYVSFSGILTFPKSQEIRDIAASIPMDRLLVETDSPYLAPVPVRGKRCEPAYVAHTAAVLAQVRGVSPEEMARQTTENFFRLFRKAAALEQAAQG</sequence>
<dbReference type="PROSITE" id="PS01090">
    <property type="entry name" value="TATD_2"/>
    <property type="match status" value="1"/>
</dbReference>
<dbReference type="PIRSF" id="PIRSF005902">
    <property type="entry name" value="DNase_TatD"/>
    <property type="match status" value="1"/>
</dbReference>
<dbReference type="SUPFAM" id="SSF51556">
    <property type="entry name" value="Metallo-dependent hydrolases"/>
    <property type="match status" value="1"/>
</dbReference>
<keyword evidence="2" id="KW-0479">Metal-binding</keyword>
<dbReference type="Pfam" id="PF01026">
    <property type="entry name" value="TatD_DNase"/>
    <property type="match status" value="1"/>
</dbReference>
<dbReference type="PANTHER" id="PTHR46124:SF2">
    <property type="entry name" value="D-AMINOACYL-TRNA DEACYLASE"/>
    <property type="match status" value="1"/>
</dbReference>
<dbReference type="PANTHER" id="PTHR46124">
    <property type="entry name" value="D-AMINOACYL-TRNA DEACYLASE"/>
    <property type="match status" value="1"/>
</dbReference>
<evidence type="ECO:0000313" key="5">
    <source>
        <dbReference type="Proteomes" id="UP001595536"/>
    </source>
</evidence>
<dbReference type="GO" id="GO:0016787">
    <property type="term" value="F:hydrolase activity"/>
    <property type="evidence" value="ECO:0007669"/>
    <property type="project" value="UniProtKB-KW"/>
</dbReference>